<feature type="compositionally biased region" description="Basic and acidic residues" evidence="1">
    <location>
        <begin position="18"/>
        <end position="30"/>
    </location>
</feature>
<organism evidence="2 3">
    <name type="scientific">Streptomyces roseicoloratus</name>
    <dbReference type="NCBI Taxonomy" id="2508722"/>
    <lineage>
        <taxon>Bacteria</taxon>
        <taxon>Bacillati</taxon>
        <taxon>Actinomycetota</taxon>
        <taxon>Actinomycetes</taxon>
        <taxon>Kitasatosporales</taxon>
        <taxon>Streptomycetaceae</taxon>
        <taxon>Streptomyces</taxon>
    </lineage>
</organism>
<reference evidence="2 3" key="1">
    <citation type="submission" date="2023-09" db="EMBL/GenBank/DDBJ databases">
        <title>Complete genome of Streptomyces roseicoloratus T14.</title>
        <authorList>
            <person name="Bashizi T."/>
            <person name="Kim M.-J."/>
            <person name="Lee G."/>
            <person name="Tagele S.B."/>
            <person name="Shin J.-H."/>
        </authorList>
    </citation>
    <scope>NUCLEOTIDE SEQUENCE [LARGE SCALE GENOMIC DNA]</scope>
    <source>
        <strain evidence="2 3">T14</strain>
    </source>
</reference>
<proteinExistence type="predicted"/>
<keyword evidence="3" id="KW-1185">Reference proteome</keyword>
<protein>
    <submittedName>
        <fullName evidence="2">Uncharacterized protein</fullName>
    </submittedName>
</protein>
<feature type="compositionally biased region" description="Gly residues" evidence="1">
    <location>
        <begin position="50"/>
        <end position="68"/>
    </location>
</feature>
<dbReference type="EMBL" id="CP133762">
    <property type="protein sequence ID" value="WMX48324.1"/>
    <property type="molecule type" value="Genomic_DNA"/>
</dbReference>
<accession>A0ABY9S1M3</accession>
<dbReference type="RefSeq" id="WP_181019036.1">
    <property type="nucleotide sequence ID" value="NZ_CP133762.1"/>
</dbReference>
<dbReference type="Proteomes" id="UP001250858">
    <property type="component" value="Chromosome"/>
</dbReference>
<evidence type="ECO:0000313" key="3">
    <source>
        <dbReference type="Proteomes" id="UP001250858"/>
    </source>
</evidence>
<feature type="compositionally biased region" description="Polar residues" evidence="1">
    <location>
        <begin position="97"/>
        <end position="113"/>
    </location>
</feature>
<feature type="compositionally biased region" description="Basic and acidic residues" evidence="1">
    <location>
        <begin position="133"/>
        <end position="144"/>
    </location>
</feature>
<sequence>MRDNDTSGRPDTGLSTEDIARRPAGNERGTDPAAPPAYPGESIPTSGDDSPGGTGERGGPGDPGGTDTGTGVRTDRTGDAVTETGTGTFPDTDTGAETGTVSDADSDAYSRTGTDAGADSRTGTDTGVTEADGGVRADRPDRTVDGSPRLMEAADEESFRTRWHDIQSMFVDDPREAVHAADTLVADVMQKLAATFADHRRTLEGQWKQGEDVDTEALRTALRQYRSFFQRLLSQGADHDRGSDRGPAS</sequence>
<name>A0ABY9S1M3_9ACTN</name>
<evidence type="ECO:0000313" key="2">
    <source>
        <dbReference type="EMBL" id="WMX48324.1"/>
    </source>
</evidence>
<gene>
    <name evidence="2" type="ORF">RGF97_30915</name>
</gene>
<feature type="region of interest" description="Disordered" evidence="1">
    <location>
        <begin position="1"/>
        <end position="156"/>
    </location>
</feature>
<feature type="compositionally biased region" description="Low complexity" evidence="1">
    <location>
        <begin position="82"/>
        <end position="95"/>
    </location>
</feature>
<evidence type="ECO:0000256" key="1">
    <source>
        <dbReference type="SAM" id="MobiDB-lite"/>
    </source>
</evidence>